<feature type="compositionally biased region" description="Basic and acidic residues" evidence="1">
    <location>
        <begin position="118"/>
        <end position="163"/>
    </location>
</feature>
<name>A0AAV1KZ73_9NEOP</name>
<feature type="compositionally biased region" description="Acidic residues" evidence="1">
    <location>
        <begin position="315"/>
        <end position="339"/>
    </location>
</feature>
<feature type="region of interest" description="Disordered" evidence="1">
    <location>
        <begin position="274"/>
        <end position="293"/>
    </location>
</feature>
<feature type="region of interest" description="Disordered" evidence="1">
    <location>
        <begin position="311"/>
        <end position="387"/>
    </location>
</feature>
<evidence type="ECO:0000313" key="3">
    <source>
        <dbReference type="Proteomes" id="UP001314205"/>
    </source>
</evidence>
<protein>
    <submittedName>
        <fullName evidence="2">Uncharacterized protein</fullName>
    </submittedName>
</protein>
<comment type="caution">
    <text evidence="2">The sequence shown here is derived from an EMBL/GenBank/DDBJ whole genome shotgun (WGS) entry which is preliminary data.</text>
</comment>
<feature type="compositionally biased region" description="Acidic residues" evidence="1">
    <location>
        <begin position="362"/>
        <end position="380"/>
    </location>
</feature>
<proteinExistence type="predicted"/>
<accession>A0AAV1KZ73</accession>
<gene>
    <name evidence="2" type="ORF">PARMNEM_LOCUS8571</name>
</gene>
<keyword evidence="3" id="KW-1185">Reference proteome</keyword>
<organism evidence="2 3">
    <name type="scientific">Parnassius mnemosyne</name>
    <name type="common">clouded apollo</name>
    <dbReference type="NCBI Taxonomy" id="213953"/>
    <lineage>
        <taxon>Eukaryota</taxon>
        <taxon>Metazoa</taxon>
        <taxon>Ecdysozoa</taxon>
        <taxon>Arthropoda</taxon>
        <taxon>Hexapoda</taxon>
        <taxon>Insecta</taxon>
        <taxon>Pterygota</taxon>
        <taxon>Neoptera</taxon>
        <taxon>Endopterygota</taxon>
        <taxon>Lepidoptera</taxon>
        <taxon>Glossata</taxon>
        <taxon>Ditrysia</taxon>
        <taxon>Papilionoidea</taxon>
        <taxon>Papilionidae</taxon>
        <taxon>Parnassiinae</taxon>
        <taxon>Parnassini</taxon>
        <taxon>Parnassius</taxon>
        <taxon>Driopa</taxon>
    </lineage>
</organism>
<feature type="compositionally biased region" description="Basic and acidic residues" evidence="1">
    <location>
        <begin position="340"/>
        <end position="361"/>
    </location>
</feature>
<feature type="compositionally biased region" description="Polar residues" evidence="1">
    <location>
        <begin position="46"/>
        <end position="56"/>
    </location>
</feature>
<evidence type="ECO:0000313" key="2">
    <source>
        <dbReference type="EMBL" id="CAK1587860.1"/>
    </source>
</evidence>
<dbReference type="Proteomes" id="UP001314205">
    <property type="component" value="Unassembled WGS sequence"/>
</dbReference>
<evidence type="ECO:0000256" key="1">
    <source>
        <dbReference type="SAM" id="MobiDB-lite"/>
    </source>
</evidence>
<dbReference type="EMBL" id="CAVLGL010000082">
    <property type="protein sequence ID" value="CAK1587860.1"/>
    <property type="molecule type" value="Genomic_DNA"/>
</dbReference>
<feature type="region of interest" description="Disordered" evidence="1">
    <location>
        <begin position="1"/>
        <end position="191"/>
    </location>
</feature>
<feature type="compositionally biased region" description="Acidic residues" evidence="1">
    <location>
        <begin position="181"/>
        <end position="191"/>
    </location>
</feature>
<sequence>MSDSEGPAAKVLKLQSQNPNYEAELDEGHEEWLSEGALTDEEYNPNAEQSDSNAGNDDTMLSMHDSMENPNAYHDTGDSNARDGHEKEEAENIEETLNNLENSQNKEFPGDLGAFLIRKTDGKVLHKEVPDNRESELDESTKNTDDGHDTDELLRMLGDDGVKSKKKRTVKNTKDKKQPEESSDDGDDDEFIFEGAKVTRLKMAKNAFVKKYPTKAVPEESDKDDTDMSSDEVTTMKKMFGVTKRPSNVAAKSTTTVGGINALQTITKRVVSLENKTDKRQQPTPHKQIVVKQVQKPEVKEVKVKEPVKVRSEPEEIINEEEFLDEDEFDLDEVIEMESENDRDKSSTKKQTDQRIMKPEQMDEEVPSDGDSQSDEDSLYDEIPSSDSEDLDEWFTLDIRAERAGDYLPLLGAKAKQLLTTEKQRVGARLATLRQSLSALTESGRQQSEQLRKATATLAELDAALKAT</sequence>
<feature type="compositionally biased region" description="Basic and acidic residues" evidence="1">
    <location>
        <begin position="75"/>
        <end position="90"/>
    </location>
</feature>
<reference evidence="2 3" key="1">
    <citation type="submission" date="2023-11" db="EMBL/GenBank/DDBJ databases">
        <authorList>
            <person name="Hedman E."/>
            <person name="Englund M."/>
            <person name="Stromberg M."/>
            <person name="Nyberg Akerstrom W."/>
            <person name="Nylinder S."/>
            <person name="Jareborg N."/>
            <person name="Kallberg Y."/>
            <person name="Kronander E."/>
        </authorList>
    </citation>
    <scope>NUCLEOTIDE SEQUENCE [LARGE SCALE GENOMIC DNA]</scope>
</reference>
<dbReference type="AlphaFoldDB" id="A0AAV1KZ73"/>